<evidence type="ECO:0000259" key="4">
    <source>
        <dbReference type="PROSITE" id="PS50222"/>
    </source>
</evidence>
<dbReference type="PROSITE" id="PS00018">
    <property type="entry name" value="EF_HAND_1"/>
    <property type="match status" value="1"/>
</dbReference>
<dbReference type="PROSITE" id="PS50222">
    <property type="entry name" value="EF_HAND_2"/>
    <property type="match status" value="1"/>
</dbReference>
<evidence type="ECO:0000256" key="1">
    <source>
        <dbReference type="ARBA" id="ARBA00022837"/>
    </source>
</evidence>
<organism evidence="5 6">
    <name type="scientific">Laodelphax striatellus</name>
    <name type="common">Small brown planthopper</name>
    <name type="synonym">Delphax striatella</name>
    <dbReference type="NCBI Taxonomy" id="195883"/>
    <lineage>
        <taxon>Eukaryota</taxon>
        <taxon>Metazoa</taxon>
        <taxon>Ecdysozoa</taxon>
        <taxon>Arthropoda</taxon>
        <taxon>Hexapoda</taxon>
        <taxon>Insecta</taxon>
        <taxon>Pterygota</taxon>
        <taxon>Neoptera</taxon>
        <taxon>Paraneoptera</taxon>
        <taxon>Hemiptera</taxon>
        <taxon>Auchenorrhyncha</taxon>
        <taxon>Fulgoroidea</taxon>
        <taxon>Delphacidae</taxon>
        <taxon>Criomorphinae</taxon>
        <taxon>Laodelphax</taxon>
    </lineage>
</organism>
<feature type="region of interest" description="Disordered" evidence="3">
    <location>
        <begin position="411"/>
        <end position="466"/>
    </location>
</feature>
<dbReference type="STRING" id="195883.A0A482XSR3"/>
<feature type="region of interest" description="Disordered" evidence="3">
    <location>
        <begin position="94"/>
        <end position="122"/>
    </location>
</feature>
<feature type="domain" description="EF-hand" evidence="4">
    <location>
        <begin position="18"/>
        <end position="53"/>
    </location>
</feature>
<dbReference type="SMART" id="SM00054">
    <property type="entry name" value="EFh"/>
    <property type="match status" value="2"/>
</dbReference>
<dbReference type="GO" id="GO:0005509">
    <property type="term" value="F:calcium ion binding"/>
    <property type="evidence" value="ECO:0007669"/>
    <property type="project" value="InterPro"/>
</dbReference>
<evidence type="ECO:0000313" key="5">
    <source>
        <dbReference type="EMBL" id="RZF48714.1"/>
    </source>
</evidence>
<comment type="caution">
    <text evidence="5">The sequence shown here is derived from an EMBL/GenBank/DDBJ whole genome shotgun (WGS) entry which is preliminary data.</text>
</comment>
<feature type="compositionally biased region" description="Polar residues" evidence="3">
    <location>
        <begin position="295"/>
        <end position="307"/>
    </location>
</feature>
<keyword evidence="6" id="KW-1185">Reference proteome</keyword>
<feature type="region of interest" description="Disordered" evidence="3">
    <location>
        <begin position="717"/>
        <end position="757"/>
    </location>
</feature>
<dbReference type="FunCoup" id="A0A482XSR3">
    <property type="interactions" value="301"/>
</dbReference>
<name>A0A482XSR3_LAOST</name>
<dbReference type="OrthoDB" id="6256369at2759"/>
<dbReference type="SMR" id="A0A482XSR3"/>
<dbReference type="PANTHER" id="PTHR23347:SF6">
    <property type="entry name" value="FI17904P1"/>
    <property type="match status" value="1"/>
</dbReference>
<dbReference type="CDD" id="cd00051">
    <property type="entry name" value="EFh"/>
    <property type="match status" value="1"/>
</dbReference>
<dbReference type="SUPFAM" id="SSF47473">
    <property type="entry name" value="EF-hand"/>
    <property type="match status" value="1"/>
</dbReference>
<dbReference type="InterPro" id="IPR019536">
    <property type="entry name" value="USHBP1_PDZ-bd"/>
</dbReference>
<evidence type="ECO:0000256" key="2">
    <source>
        <dbReference type="SAM" id="Coils"/>
    </source>
</evidence>
<dbReference type="Gene3D" id="1.10.238.10">
    <property type="entry name" value="EF-hand"/>
    <property type="match status" value="1"/>
</dbReference>
<feature type="compositionally biased region" description="Basic and acidic residues" evidence="3">
    <location>
        <begin position="717"/>
        <end position="729"/>
    </location>
</feature>
<dbReference type="InterPro" id="IPR018247">
    <property type="entry name" value="EF_Hand_1_Ca_BS"/>
</dbReference>
<sequence length="826" mass="91611">MAESEHQSACSEDNSSVCDEERARKLFQACDGDGDGFIDSHDLLYICRELNLESSVEELMKELGADSDGRISYNAFSRCRLALRSEIEALRSATPRESYLPTSSDNSLGGKPDTWEFDSGARDLSPEPHTLQRLVEAAAGVNALSTTSTANLLQLANKLHLAALASLRGEILDLSTRLQTVTEERDLLEKTLADTQASIEASSVQHYEERITELHSVIAELTRKIERQRTLVIAEEEDHEQSETEVISVGSCHEFADEKEKNESNLEGSGDDEEEEGVEEEDDEGEEEEEGELVATTTCAGDSPSSSWVHQKNCEELHSPTIDLAKSLELNEVDLKRLATSSSKNAAAASSKNAAACSKSAAVDSKQVTAHLAATVSELETRNADLQQIVSSKEEEIRRLQRLLCVAEGGEQLRSKKRSRERPSSKARESRRTRSARDHALTTSLAGGVTSFGQLPPGGSPSPPVPKVAERVRLRRMDPHVTGSDIASFGVSHTEVAEHLVSGLQEQCDLLEMGTDLRKFEIETEKLTSRLEHTRALNTLLQITLEETKSHCERLTQLVGKYETNVVALQLALGCCDRMLDAYEELLQSLSKESNQKTEKERDELRSLIEGVRRERATIEGTVVKLESYYEEQPPPPLLLSCSPARARKLDLETAVLMQEVMSMREEKADLNASVYQLEKEKEALQVRLAAVFDSQQVQSAGQATVQQLRTLKEAAAAEKKFGDRDSRSPHARSRSKHSAERSADRALHHNSDLRQRGHVEQELQASNSMLAYNQERSKPKLEPKPQRLEAHVLDRVGRHSQVQAFRQRLAHMLDSSRNSSSHGSS</sequence>
<proteinExistence type="predicted"/>
<keyword evidence="1" id="KW-0106">Calcium</keyword>
<accession>A0A482XSR3</accession>
<protein>
    <recommendedName>
        <fullName evidence="4">EF-hand domain-containing protein</fullName>
    </recommendedName>
</protein>
<dbReference type="Pfam" id="PF10506">
    <property type="entry name" value="USHBP1_PDZ-bd"/>
    <property type="match status" value="1"/>
</dbReference>
<evidence type="ECO:0000313" key="6">
    <source>
        <dbReference type="Proteomes" id="UP000291343"/>
    </source>
</evidence>
<dbReference type="EMBL" id="QKKF02001097">
    <property type="protein sequence ID" value="RZF48714.1"/>
    <property type="molecule type" value="Genomic_DNA"/>
</dbReference>
<dbReference type="InParanoid" id="A0A482XSR3"/>
<feature type="coiled-coil region" evidence="2">
    <location>
        <begin position="376"/>
        <end position="403"/>
    </location>
</feature>
<dbReference type="Pfam" id="PF13499">
    <property type="entry name" value="EF-hand_7"/>
    <property type="match status" value="1"/>
</dbReference>
<feature type="compositionally biased region" description="Acidic residues" evidence="3">
    <location>
        <begin position="269"/>
        <end position="292"/>
    </location>
</feature>
<dbReference type="AlphaFoldDB" id="A0A482XSR3"/>
<feature type="coiled-coil region" evidence="2">
    <location>
        <begin position="580"/>
        <end position="615"/>
    </location>
</feature>
<gene>
    <name evidence="5" type="ORF">LSTR_LSTR011344</name>
</gene>
<feature type="coiled-coil region" evidence="2">
    <location>
        <begin position="661"/>
        <end position="688"/>
    </location>
</feature>
<dbReference type="InterPro" id="IPR040171">
    <property type="entry name" value="USBP1-like"/>
</dbReference>
<dbReference type="PANTHER" id="PTHR23347">
    <property type="entry name" value="COLORECTAL MUTANT CANCER PROTEIN MCC PROTEIN -RELATED"/>
    <property type="match status" value="1"/>
</dbReference>
<feature type="compositionally biased region" description="Basic and acidic residues" evidence="3">
    <location>
        <begin position="254"/>
        <end position="264"/>
    </location>
</feature>
<keyword evidence="2" id="KW-0175">Coiled coil</keyword>
<reference evidence="5 6" key="1">
    <citation type="journal article" date="2017" name="Gigascience">
        <title>Genome sequence of the small brown planthopper, Laodelphax striatellus.</title>
        <authorList>
            <person name="Zhu J."/>
            <person name="Jiang F."/>
            <person name="Wang X."/>
            <person name="Yang P."/>
            <person name="Bao Y."/>
            <person name="Zhao W."/>
            <person name="Wang W."/>
            <person name="Lu H."/>
            <person name="Wang Q."/>
            <person name="Cui N."/>
            <person name="Li J."/>
            <person name="Chen X."/>
            <person name="Luo L."/>
            <person name="Yu J."/>
            <person name="Kang L."/>
            <person name="Cui F."/>
        </authorList>
    </citation>
    <scope>NUCLEOTIDE SEQUENCE [LARGE SCALE GENOMIC DNA]</scope>
    <source>
        <strain evidence="5">Lst14</strain>
    </source>
</reference>
<dbReference type="Proteomes" id="UP000291343">
    <property type="component" value="Unassembled WGS sequence"/>
</dbReference>
<dbReference type="InterPro" id="IPR011992">
    <property type="entry name" value="EF-hand-dom_pair"/>
</dbReference>
<feature type="compositionally biased region" description="Basic and acidic residues" evidence="3">
    <location>
        <begin position="738"/>
        <end position="757"/>
    </location>
</feature>
<feature type="compositionally biased region" description="Basic and acidic residues" evidence="3">
    <location>
        <begin position="421"/>
        <end position="440"/>
    </location>
</feature>
<evidence type="ECO:0000256" key="3">
    <source>
        <dbReference type="SAM" id="MobiDB-lite"/>
    </source>
</evidence>
<feature type="region of interest" description="Disordered" evidence="3">
    <location>
        <begin position="236"/>
        <end position="307"/>
    </location>
</feature>
<dbReference type="InterPro" id="IPR002048">
    <property type="entry name" value="EF_hand_dom"/>
</dbReference>